<dbReference type="PANTHER" id="PTHR45749">
    <property type="match status" value="1"/>
</dbReference>
<organism evidence="2 3">
    <name type="scientific">Oedothorax gibbosus</name>
    <dbReference type="NCBI Taxonomy" id="931172"/>
    <lineage>
        <taxon>Eukaryota</taxon>
        <taxon>Metazoa</taxon>
        <taxon>Ecdysozoa</taxon>
        <taxon>Arthropoda</taxon>
        <taxon>Chelicerata</taxon>
        <taxon>Arachnida</taxon>
        <taxon>Araneae</taxon>
        <taxon>Araneomorphae</taxon>
        <taxon>Entelegynae</taxon>
        <taxon>Araneoidea</taxon>
        <taxon>Linyphiidae</taxon>
        <taxon>Erigoninae</taxon>
        <taxon>Oedothorax</taxon>
    </lineage>
</organism>
<dbReference type="PANTHER" id="PTHR45749:SF23">
    <property type="entry name" value="ZINC FINGER MYM-TYPE PROTEIN 1-LIKE"/>
    <property type="match status" value="1"/>
</dbReference>
<evidence type="ECO:0000313" key="2">
    <source>
        <dbReference type="EMBL" id="KAG8176831.1"/>
    </source>
</evidence>
<reference evidence="2 3" key="1">
    <citation type="journal article" date="2022" name="Nat. Ecol. Evol.">
        <title>A masculinizing supergene underlies an exaggerated male reproductive morph in a spider.</title>
        <authorList>
            <person name="Hendrickx F."/>
            <person name="De Corte Z."/>
            <person name="Sonet G."/>
            <person name="Van Belleghem S.M."/>
            <person name="Kostlbacher S."/>
            <person name="Vangestel C."/>
        </authorList>
    </citation>
    <scope>NUCLEOTIDE SEQUENCE [LARGE SCALE GENOMIC DNA]</scope>
    <source>
        <strain evidence="2">W744_W776</strain>
    </source>
</reference>
<sequence>MSRQVQTKIVTEVKEANYFGIIVDSTPNLTRIDQLCVVLRYVDATNEPVERFITYVPIHSHAAAHLYDTILALRSNLQLDLKYCPAQWYDNAFNISGKYAGLQARIKSVYPLTEYVPCTGHSLNLVGVNAVESCQAAAT</sequence>
<dbReference type="AlphaFoldDB" id="A0AAV6TZA5"/>
<dbReference type="Proteomes" id="UP000827092">
    <property type="component" value="Unassembled WGS sequence"/>
</dbReference>
<name>A0AAV6TZA5_9ARAC</name>
<dbReference type="EMBL" id="JAFNEN010000849">
    <property type="protein sequence ID" value="KAG8176831.1"/>
    <property type="molecule type" value="Genomic_DNA"/>
</dbReference>
<protein>
    <recommendedName>
        <fullName evidence="1">DUF4371 domain-containing protein</fullName>
    </recommendedName>
</protein>
<dbReference type="Pfam" id="PF14291">
    <property type="entry name" value="DUF4371"/>
    <property type="match status" value="1"/>
</dbReference>
<comment type="caution">
    <text evidence="2">The sequence shown here is derived from an EMBL/GenBank/DDBJ whole genome shotgun (WGS) entry which is preliminary data.</text>
</comment>
<dbReference type="InterPro" id="IPR025398">
    <property type="entry name" value="DUF4371"/>
</dbReference>
<gene>
    <name evidence="2" type="ORF">JTE90_003458</name>
</gene>
<proteinExistence type="predicted"/>
<feature type="domain" description="DUF4371" evidence="1">
    <location>
        <begin position="2"/>
        <end position="101"/>
    </location>
</feature>
<accession>A0AAV6TZA5</accession>
<evidence type="ECO:0000313" key="3">
    <source>
        <dbReference type="Proteomes" id="UP000827092"/>
    </source>
</evidence>
<evidence type="ECO:0000259" key="1">
    <source>
        <dbReference type="Pfam" id="PF14291"/>
    </source>
</evidence>
<keyword evidence="3" id="KW-1185">Reference proteome</keyword>